<dbReference type="InterPro" id="IPR018211">
    <property type="entry name" value="ADH_Fe_CS"/>
</dbReference>
<dbReference type="InterPro" id="IPR039697">
    <property type="entry name" value="Alcohol_dehydrogenase_Fe"/>
</dbReference>
<protein>
    <submittedName>
        <fullName evidence="6">Alcohol dehydrogenase</fullName>
    </submittedName>
</protein>
<comment type="caution">
    <text evidence="6">The sequence shown here is derived from an EMBL/GenBank/DDBJ whole genome shotgun (WGS) entry which is preliminary data.</text>
</comment>
<dbReference type="Gene3D" id="1.20.1090.10">
    <property type="entry name" value="Dehydroquinate synthase-like - alpha domain"/>
    <property type="match status" value="1"/>
</dbReference>
<comment type="similarity">
    <text evidence="1">Belongs to the iron-containing alcohol dehydrogenase family.</text>
</comment>
<keyword evidence="3" id="KW-0520">NAD</keyword>
<dbReference type="Proteomes" id="UP000216207">
    <property type="component" value="Unassembled WGS sequence"/>
</dbReference>
<dbReference type="CDD" id="cd08194">
    <property type="entry name" value="Fe-ADH-like"/>
    <property type="match status" value="1"/>
</dbReference>
<dbReference type="Pfam" id="PF00465">
    <property type="entry name" value="Fe-ADH"/>
    <property type="match status" value="1"/>
</dbReference>
<evidence type="ECO:0000313" key="6">
    <source>
        <dbReference type="EMBL" id="PAE87320.1"/>
    </source>
</evidence>
<organism evidence="6 7">
    <name type="scientific">Shouchella clausii</name>
    <name type="common">Alkalihalobacillus clausii</name>
    <dbReference type="NCBI Taxonomy" id="79880"/>
    <lineage>
        <taxon>Bacteria</taxon>
        <taxon>Bacillati</taxon>
        <taxon>Bacillota</taxon>
        <taxon>Bacilli</taxon>
        <taxon>Bacillales</taxon>
        <taxon>Bacillaceae</taxon>
        <taxon>Shouchella</taxon>
    </lineage>
</organism>
<dbReference type="GO" id="GO:0046872">
    <property type="term" value="F:metal ion binding"/>
    <property type="evidence" value="ECO:0007669"/>
    <property type="project" value="InterPro"/>
</dbReference>
<dbReference type="Pfam" id="PF25137">
    <property type="entry name" value="ADH_Fe_C"/>
    <property type="match status" value="1"/>
</dbReference>
<evidence type="ECO:0000256" key="1">
    <source>
        <dbReference type="ARBA" id="ARBA00007358"/>
    </source>
</evidence>
<accession>A0A268NW60</accession>
<sequence>MQATTCHLPATIIYGENSFLQVGVEAAKLGSKALIISDAVMERLGNVERAQALLKKSGIPSYSYLGVATEPTDTYVYEALELFRTKGCNVIISIGGGSCIDTAKAVAVLAANGGSIDEYMNGRTIARKGAVPLIALPTTGGTGSEATDATVITNTDTNVKMMIKQQAFMPRTAIVDPVLTKSTPKHITAATGIDALTHALEAYISKKAHPFTDGLALSAMERIFHYLLPAYKDGNDMKARHEMLYGSLLAGMAFSNSSVCLVHGMSRPIGALFHVPHGVSNAMLLPVVLEYTKESCQERLASIGRVLFPGKSGEGTETLANAVVEEIVALCAKVDIPTLPDWGVQEEAFMPMLSKMADDALESGSPQNNPRVPSKRELIELYEALFQQKPAVFH</sequence>
<dbReference type="FunFam" id="1.20.1090.10:FF:000001">
    <property type="entry name" value="Aldehyde-alcohol dehydrogenase"/>
    <property type="match status" value="1"/>
</dbReference>
<dbReference type="GO" id="GO:0004022">
    <property type="term" value="F:alcohol dehydrogenase (NAD+) activity"/>
    <property type="evidence" value="ECO:0007669"/>
    <property type="project" value="UniProtKB-ARBA"/>
</dbReference>
<dbReference type="InterPro" id="IPR001670">
    <property type="entry name" value="ADH_Fe/GldA"/>
</dbReference>
<dbReference type="SUPFAM" id="SSF56796">
    <property type="entry name" value="Dehydroquinate synthase-like"/>
    <property type="match status" value="1"/>
</dbReference>
<evidence type="ECO:0000256" key="2">
    <source>
        <dbReference type="ARBA" id="ARBA00023002"/>
    </source>
</evidence>
<dbReference type="PROSITE" id="PS00913">
    <property type="entry name" value="ADH_IRON_1"/>
    <property type="match status" value="1"/>
</dbReference>
<proteinExistence type="inferred from homology"/>
<keyword evidence="2" id="KW-0560">Oxidoreductase</keyword>
<dbReference type="EMBL" id="NPCC01000036">
    <property type="protein sequence ID" value="PAE87320.1"/>
    <property type="molecule type" value="Genomic_DNA"/>
</dbReference>
<evidence type="ECO:0000256" key="3">
    <source>
        <dbReference type="ARBA" id="ARBA00023027"/>
    </source>
</evidence>
<evidence type="ECO:0000259" key="4">
    <source>
        <dbReference type="Pfam" id="PF00465"/>
    </source>
</evidence>
<feature type="domain" description="Fe-containing alcohol dehydrogenase-like C-terminal" evidence="5">
    <location>
        <begin position="188"/>
        <end position="385"/>
    </location>
</feature>
<gene>
    <name evidence="6" type="ORF">CHH72_19250</name>
</gene>
<feature type="domain" description="Alcohol dehydrogenase iron-type/glycerol dehydrogenase GldA" evidence="4">
    <location>
        <begin position="9"/>
        <end position="177"/>
    </location>
</feature>
<dbReference type="PANTHER" id="PTHR11496:SF102">
    <property type="entry name" value="ALCOHOL DEHYDROGENASE 4"/>
    <property type="match status" value="1"/>
</dbReference>
<dbReference type="PANTHER" id="PTHR11496">
    <property type="entry name" value="ALCOHOL DEHYDROGENASE"/>
    <property type="match status" value="1"/>
</dbReference>
<dbReference type="InterPro" id="IPR056798">
    <property type="entry name" value="ADH_Fe_C"/>
</dbReference>
<reference evidence="6 7" key="1">
    <citation type="submission" date="2017-07" db="EMBL/GenBank/DDBJ databases">
        <title>Isolation and whole genome analysis of endospore-forming bacteria from heroin.</title>
        <authorList>
            <person name="Kalinowski J."/>
            <person name="Ahrens B."/>
            <person name="Al-Dilaimi A."/>
            <person name="Winkler A."/>
            <person name="Wibberg D."/>
            <person name="Schleenbecker U."/>
            <person name="Ruckert C."/>
            <person name="Wolfel R."/>
            <person name="Grass G."/>
        </authorList>
    </citation>
    <scope>NUCLEOTIDE SEQUENCE [LARGE SCALE GENOMIC DNA]</scope>
    <source>
        <strain evidence="6 7">7539</strain>
    </source>
</reference>
<evidence type="ECO:0000259" key="5">
    <source>
        <dbReference type="Pfam" id="PF25137"/>
    </source>
</evidence>
<dbReference type="RefSeq" id="WP_095327241.1">
    <property type="nucleotide sequence ID" value="NZ_NPCC01000036.1"/>
</dbReference>
<name>A0A268NW60_SHOCL</name>
<dbReference type="FunFam" id="3.40.50.1970:FF:000003">
    <property type="entry name" value="Alcohol dehydrogenase, iron-containing"/>
    <property type="match status" value="1"/>
</dbReference>
<dbReference type="AlphaFoldDB" id="A0A268NW60"/>
<evidence type="ECO:0000313" key="7">
    <source>
        <dbReference type="Proteomes" id="UP000216207"/>
    </source>
</evidence>
<dbReference type="Gene3D" id="3.40.50.1970">
    <property type="match status" value="1"/>
</dbReference>